<evidence type="ECO:0000256" key="1">
    <source>
        <dbReference type="ARBA" id="ARBA00023146"/>
    </source>
</evidence>
<dbReference type="SUPFAM" id="SSF55681">
    <property type="entry name" value="Class II aaRS and biotin synthetases"/>
    <property type="match status" value="1"/>
</dbReference>
<accession>A0A0S8GMI9</accession>
<dbReference type="InterPro" id="IPR036621">
    <property type="entry name" value="Anticodon-bd_dom_sf"/>
</dbReference>
<comment type="caution">
    <text evidence="3">The sequence shown here is derived from an EMBL/GenBank/DDBJ whole genome shotgun (WGS) entry which is preliminary data.</text>
</comment>
<dbReference type="Gene3D" id="3.30.930.10">
    <property type="entry name" value="Bira Bifunctional Protein, Domain 2"/>
    <property type="match status" value="1"/>
</dbReference>
<dbReference type="GO" id="GO:0004827">
    <property type="term" value="F:proline-tRNA ligase activity"/>
    <property type="evidence" value="ECO:0007669"/>
    <property type="project" value="TreeGrafter"/>
</dbReference>
<dbReference type="PANTHER" id="PTHR42753:SF2">
    <property type="entry name" value="PROLINE--TRNA LIGASE"/>
    <property type="match status" value="1"/>
</dbReference>
<dbReference type="AlphaFoldDB" id="A0A0S8GMI9"/>
<evidence type="ECO:0000313" key="3">
    <source>
        <dbReference type="EMBL" id="KPK73069.1"/>
    </source>
</evidence>
<dbReference type="InterPro" id="IPR050062">
    <property type="entry name" value="Pro-tRNA_synthetase"/>
</dbReference>
<dbReference type="InterPro" id="IPR004154">
    <property type="entry name" value="Anticodon-bd"/>
</dbReference>
<dbReference type="GO" id="GO:0005829">
    <property type="term" value="C:cytosol"/>
    <property type="evidence" value="ECO:0007669"/>
    <property type="project" value="TreeGrafter"/>
</dbReference>
<name>A0A0S8GMI9_UNCW3</name>
<dbReference type="Proteomes" id="UP000051096">
    <property type="component" value="Unassembled WGS sequence"/>
</dbReference>
<proteinExistence type="predicted"/>
<feature type="non-terminal residue" evidence="3">
    <location>
        <position position="1"/>
    </location>
</feature>
<evidence type="ECO:0000259" key="2">
    <source>
        <dbReference type="Pfam" id="PF03129"/>
    </source>
</evidence>
<feature type="domain" description="Anticodon-binding" evidence="2">
    <location>
        <begin position="88"/>
        <end position="180"/>
    </location>
</feature>
<organism evidence="3 4">
    <name type="scientific">candidate division WOR_3 bacterium SM23_60</name>
    <dbReference type="NCBI Taxonomy" id="1703780"/>
    <lineage>
        <taxon>Bacteria</taxon>
        <taxon>Bacteria division WOR-3</taxon>
    </lineage>
</organism>
<dbReference type="PATRIC" id="fig|1703780.3.peg.1078"/>
<dbReference type="EMBL" id="LJUO01000016">
    <property type="protein sequence ID" value="KPK73069.1"/>
    <property type="molecule type" value="Genomic_DNA"/>
</dbReference>
<dbReference type="InterPro" id="IPR045864">
    <property type="entry name" value="aa-tRNA-synth_II/BPL/LPL"/>
</dbReference>
<dbReference type="PANTHER" id="PTHR42753">
    <property type="entry name" value="MITOCHONDRIAL RIBOSOME PROTEIN L39/PROLYL-TRNA LIGASE FAMILY MEMBER"/>
    <property type="match status" value="1"/>
</dbReference>
<dbReference type="Gene3D" id="3.40.50.800">
    <property type="entry name" value="Anticodon-binding domain"/>
    <property type="match status" value="1"/>
</dbReference>
<keyword evidence="1" id="KW-0030">Aminoacyl-tRNA synthetase</keyword>
<keyword evidence="1" id="KW-0436">Ligase</keyword>
<dbReference type="Pfam" id="PF03129">
    <property type="entry name" value="HGTP_anticodon"/>
    <property type="match status" value="1"/>
</dbReference>
<dbReference type="GO" id="GO:0006433">
    <property type="term" value="P:prolyl-tRNA aminoacylation"/>
    <property type="evidence" value="ECO:0007669"/>
    <property type="project" value="TreeGrafter"/>
</dbReference>
<protein>
    <recommendedName>
        <fullName evidence="2">Anticodon-binding domain-containing protein</fullName>
    </recommendedName>
</protein>
<reference evidence="3 4" key="1">
    <citation type="journal article" date="2015" name="Microbiome">
        <title>Genomic resolution of linkages in carbon, nitrogen, and sulfur cycling among widespread estuary sediment bacteria.</title>
        <authorList>
            <person name="Baker B.J."/>
            <person name="Lazar C.S."/>
            <person name="Teske A.P."/>
            <person name="Dick G.J."/>
        </authorList>
    </citation>
    <scope>NUCLEOTIDE SEQUENCE [LARGE SCALE GENOMIC DNA]</scope>
    <source>
        <strain evidence="3">SM23_60</strain>
    </source>
</reference>
<dbReference type="SUPFAM" id="SSF52954">
    <property type="entry name" value="Class II aaRS ABD-related"/>
    <property type="match status" value="1"/>
</dbReference>
<sequence>RKVKAGDKCHRCGGDLALHNGLELGHIFKLGTKYSAKLGATFLDAQGVEKPIIMGSYGIGLERIMACACEQKGDDHGAVWPISIAPSEVYILILNPFDKSIEKAADGTIKALTEEGFSAIIDDRDISAGIKFNDADLLGIPLRVTIGPKGLKEDRFDIFIRESRETVQVARHDIVGKCKELKAMLYRRIDV</sequence>
<gene>
    <name evidence="3" type="ORF">AMJ87_02795</name>
</gene>
<evidence type="ECO:0000313" key="4">
    <source>
        <dbReference type="Proteomes" id="UP000051096"/>
    </source>
</evidence>